<evidence type="ECO:0000313" key="7">
    <source>
        <dbReference type="Proteomes" id="UP001596074"/>
    </source>
</evidence>
<dbReference type="Proteomes" id="UP001596074">
    <property type="component" value="Unassembled WGS sequence"/>
</dbReference>
<organism evidence="6 7">
    <name type="scientific">Actinomadura rugatobispora</name>
    <dbReference type="NCBI Taxonomy" id="1994"/>
    <lineage>
        <taxon>Bacteria</taxon>
        <taxon>Bacillati</taxon>
        <taxon>Actinomycetota</taxon>
        <taxon>Actinomycetes</taxon>
        <taxon>Streptosporangiales</taxon>
        <taxon>Thermomonosporaceae</taxon>
        <taxon>Actinomadura</taxon>
    </lineage>
</organism>
<evidence type="ECO:0000256" key="1">
    <source>
        <dbReference type="ARBA" id="ARBA00008520"/>
    </source>
</evidence>
<evidence type="ECO:0000256" key="2">
    <source>
        <dbReference type="ARBA" id="ARBA00022448"/>
    </source>
</evidence>
<dbReference type="InterPro" id="IPR006059">
    <property type="entry name" value="SBP"/>
</dbReference>
<comment type="caution">
    <text evidence="6">The sequence shown here is derived from an EMBL/GenBank/DDBJ whole genome shotgun (WGS) entry which is preliminary data.</text>
</comment>
<dbReference type="SUPFAM" id="SSF53850">
    <property type="entry name" value="Periplasmic binding protein-like II"/>
    <property type="match status" value="1"/>
</dbReference>
<protein>
    <submittedName>
        <fullName evidence="6">ABC transporter substrate-binding protein</fullName>
    </submittedName>
</protein>
<feature type="region of interest" description="Disordered" evidence="4">
    <location>
        <begin position="24"/>
        <end position="55"/>
    </location>
</feature>
<evidence type="ECO:0000313" key="6">
    <source>
        <dbReference type="EMBL" id="MFC5748721.1"/>
    </source>
</evidence>
<evidence type="ECO:0000256" key="3">
    <source>
        <dbReference type="ARBA" id="ARBA00022729"/>
    </source>
</evidence>
<dbReference type="PANTHER" id="PTHR43649:SF34">
    <property type="entry name" value="ABC TRANSPORTER PERIPLASMIC-BINDING PROTEIN YCJN-RELATED"/>
    <property type="match status" value="1"/>
</dbReference>
<proteinExistence type="inferred from homology"/>
<sequence length="437" mass="45827">MRRTPLACAFAGLTLTLAACGGGDGGPSEGDGKAAAGAPLTGRGPITLATGKDRSGNMQKMVDAWNRAHPDQQARVIELPDEPNDQRQQMIQNATTRSDAYSILNLDVVWTAEFAANRWLAQLPEGPGGLDTSKLLPATVTTGEYRGRLFAMPLTSDAGLLYYRTDLLEKAGVADPPSTWQAMWAACDKVKALPEGKGVDCFLTEVGKTEGLTVSTAEAINSAGGTIVGPDGRPTVNTPQAKAGLDFLVKAVKDGRMPKAALTLDGEGGRRHFQAGKVLFHRQWPYQYDLANKTDGSSKVAGRFGVAPIPGPNGPGAANLGGHNYAISAFAKNKATALDFIKYMADGAQQKANSLATSQAPTVAALYDDPDMVKKYAFLPTLKTAIEKAKSRPSAVKYGDVTSAIQGAVYDALGGRTSTGQALTGLQSKLGQLTTAQ</sequence>
<dbReference type="Gene3D" id="3.40.190.10">
    <property type="entry name" value="Periplasmic binding protein-like II"/>
    <property type="match status" value="2"/>
</dbReference>
<dbReference type="EMBL" id="JBHSON010000035">
    <property type="protein sequence ID" value="MFC5748721.1"/>
    <property type="molecule type" value="Genomic_DNA"/>
</dbReference>
<dbReference type="RefSeq" id="WP_378284402.1">
    <property type="nucleotide sequence ID" value="NZ_JBHSON010000035.1"/>
</dbReference>
<dbReference type="PANTHER" id="PTHR43649">
    <property type="entry name" value="ARABINOSE-BINDING PROTEIN-RELATED"/>
    <property type="match status" value="1"/>
</dbReference>
<dbReference type="CDD" id="cd14750">
    <property type="entry name" value="PBP2_TMBP"/>
    <property type="match status" value="1"/>
</dbReference>
<name>A0ABW1A0Q3_9ACTN</name>
<dbReference type="Pfam" id="PF13416">
    <property type="entry name" value="SBP_bac_8"/>
    <property type="match status" value="1"/>
</dbReference>
<keyword evidence="3 5" id="KW-0732">Signal</keyword>
<reference evidence="7" key="1">
    <citation type="journal article" date="2019" name="Int. J. Syst. Evol. Microbiol.">
        <title>The Global Catalogue of Microorganisms (GCM) 10K type strain sequencing project: providing services to taxonomists for standard genome sequencing and annotation.</title>
        <authorList>
            <consortium name="The Broad Institute Genomics Platform"/>
            <consortium name="The Broad Institute Genome Sequencing Center for Infectious Disease"/>
            <person name="Wu L."/>
            <person name="Ma J."/>
        </authorList>
    </citation>
    <scope>NUCLEOTIDE SEQUENCE [LARGE SCALE GENOMIC DNA]</scope>
    <source>
        <strain evidence="7">KCTC 42087</strain>
    </source>
</reference>
<comment type="similarity">
    <text evidence="1">Belongs to the bacterial solute-binding protein 1 family.</text>
</comment>
<gene>
    <name evidence="6" type="ORF">ACFPZN_24155</name>
</gene>
<evidence type="ECO:0000256" key="5">
    <source>
        <dbReference type="SAM" id="SignalP"/>
    </source>
</evidence>
<feature type="signal peptide" evidence="5">
    <location>
        <begin position="1"/>
        <end position="21"/>
    </location>
</feature>
<keyword evidence="7" id="KW-1185">Reference proteome</keyword>
<dbReference type="InterPro" id="IPR050490">
    <property type="entry name" value="Bact_solute-bd_prot1"/>
</dbReference>
<feature type="chain" id="PRO_5046517858" evidence="5">
    <location>
        <begin position="22"/>
        <end position="437"/>
    </location>
</feature>
<accession>A0ABW1A0Q3</accession>
<keyword evidence="2" id="KW-0813">Transport</keyword>
<dbReference type="PROSITE" id="PS51257">
    <property type="entry name" value="PROKAR_LIPOPROTEIN"/>
    <property type="match status" value="1"/>
</dbReference>
<evidence type="ECO:0000256" key="4">
    <source>
        <dbReference type="SAM" id="MobiDB-lite"/>
    </source>
</evidence>